<dbReference type="RefSeq" id="WP_073597325.1">
    <property type="nucleotide sequence ID" value="NZ_MRCE01000064.1"/>
</dbReference>
<evidence type="ECO:0000256" key="2">
    <source>
        <dbReference type="SAM" id="SignalP"/>
    </source>
</evidence>
<evidence type="ECO:0000256" key="1">
    <source>
        <dbReference type="SAM" id="MobiDB-lite"/>
    </source>
</evidence>
<name>A0A1U7I315_9CYAN</name>
<dbReference type="Proteomes" id="UP000185860">
    <property type="component" value="Unassembled WGS sequence"/>
</dbReference>
<dbReference type="AlphaFoldDB" id="A0A1U7I315"/>
<organism evidence="3 4">
    <name type="scientific">[Phormidium ambiguum] IAM M-71</name>
    <dbReference type="NCBI Taxonomy" id="454136"/>
    <lineage>
        <taxon>Bacteria</taxon>
        <taxon>Bacillati</taxon>
        <taxon>Cyanobacteriota</taxon>
        <taxon>Cyanophyceae</taxon>
        <taxon>Oscillatoriophycideae</taxon>
        <taxon>Aerosakkonematales</taxon>
        <taxon>Aerosakkonemataceae</taxon>
        <taxon>Floridanema</taxon>
    </lineage>
</organism>
<protein>
    <submittedName>
        <fullName evidence="3">Uncharacterized protein</fullName>
    </submittedName>
</protein>
<feature type="chain" id="PRO_5010545437" evidence="2">
    <location>
        <begin position="28"/>
        <end position="111"/>
    </location>
</feature>
<dbReference type="EMBL" id="MRCE01000064">
    <property type="protein sequence ID" value="OKH30484.1"/>
    <property type="molecule type" value="Genomic_DNA"/>
</dbReference>
<feature type="compositionally biased region" description="Polar residues" evidence="1">
    <location>
        <begin position="63"/>
        <end position="97"/>
    </location>
</feature>
<proteinExistence type="predicted"/>
<feature type="region of interest" description="Disordered" evidence="1">
    <location>
        <begin position="63"/>
        <end position="111"/>
    </location>
</feature>
<feature type="signal peptide" evidence="2">
    <location>
        <begin position="1"/>
        <end position="27"/>
    </location>
</feature>
<gene>
    <name evidence="3" type="ORF">NIES2119_30895</name>
</gene>
<evidence type="ECO:0000313" key="3">
    <source>
        <dbReference type="EMBL" id="OKH30484.1"/>
    </source>
</evidence>
<evidence type="ECO:0000313" key="4">
    <source>
        <dbReference type="Proteomes" id="UP000185860"/>
    </source>
</evidence>
<keyword evidence="2" id="KW-0732">Signal</keyword>
<accession>A0A1U7I315</accession>
<sequence length="111" mass="12067">MESNIYKLCLASSFSLFCLLTPKTVTAQEIFLSTSNLDSQYQEIIINSVIAITKNLNIDTTISATNTSESTNTPKQKGIITNTRNEEMNFSQSSDTTGLAAKGGKKPPRKG</sequence>
<dbReference type="STRING" id="454136.NIES2119_30895"/>
<reference evidence="3 4" key="1">
    <citation type="submission" date="2016-11" db="EMBL/GenBank/DDBJ databases">
        <title>Draft Genome Sequences of Nine Cyanobacterial Strains from Diverse Habitats.</title>
        <authorList>
            <person name="Zhu T."/>
            <person name="Hou S."/>
            <person name="Lu X."/>
            <person name="Hess W.R."/>
        </authorList>
    </citation>
    <scope>NUCLEOTIDE SEQUENCE [LARGE SCALE GENOMIC DNA]</scope>
    <source>
        <strain evidence="3 4">IAM M-71</strain>
    </source>
</reference>
<comment type="caution">
    <text evidence="3">The sequence shown here is derived from an EMBL/GenBank/DDBJ whole genome shotgun (WGS) entry which is preliminary data.</text>
</comment>